<feature type="non-terminal residue" evidence="1">
    <location>
        <position position="1"/>
    </location>
</feature>
<evidence type="ECO:0000313" key="1">
    <source>
        <dbReference type="EMBL" id="GAJ07122.1"/>
    </source>
</evidence>
<name>X1UU28_9ZZZZ</name>
<comment type="caution">
    <text evidence="1">The sequence shown here is derived from an EMBL/GenBank/DDBJ whole genome shotgun (WGS) entry which is preliminary data.</text>
</comment>
<dbReference type="EMBL" id="BARW01030547">
    <property type="protein sequence ID" value="GAJ07122.1"/>
    <property type="molecule type" value="Genomic_DNA"/>
</dbReference>
<sequence>LYLAECVWHFSHRKYSGNEQVTKLFKMLCNYKQIHKSYWLE</sequence>
<accession>X1UU28</accession>
<gene>
    <name evidence="1" type="ORF">S12H4_48812</name>
</gene>
<proteinExistence type="predicted"/>
<organism evidence="1">
    <name type="scientific">marine sediment metagenome</name>
    <dbReference type="NCBI Taxonomy" id="412755"/>
    <lineage>
        <taxon>unclassified sequences</taxon>
        <taxon>metagenomes</taxon>
        <taxon>ecological metagenomes</taxon>
    </lineage>
</organism>
<protein>
    <submittedName>
        <fullName evidence="1">Uncharacterized protein</fullName>
    </submittedName>
</protein>
<dbReference type="AlphaFoldDB" id="X1UU28"/>
<reference evidence="1" key="1">
    <citation type="journal article" date="2014" name="Front. Microbiol.">
        <title>High frequency of phylogenetically diverse reductive dehalogenase-homologous genes in deep subseafloor sedimentary metagenomes.</title>
        <authorList>
            <person name="Kawai M."/>
            <person name="Futagami T."/>
            <person name="Toyoda A."/>
            <person name="Takaki Y."/>
            <person name="Nishi S."/>
            <person name="Hori S."/>
            <person name="Arai W."/>
            <person name="Tsubouchi T."/>
            <person name="Morono Y."/>
            <person name="Uchiyama I."/>
            <person name="Ito T."/>
            <person name="Fujiyama A."/>
            <person name="Inagaki F."/>
            <person name="Takami H."/>
        </authorList>
    </citation>
    <scope>NUCLEOTIDE SEQUENCE</scope>
    <source>
        <strain evidence="1">Expedition CK06-06</strain>
    </source>
</reference>